<dbReference type="Proteomes" id="UP000697710">
    <property type="component" value="Unassembled WGS sequence"/>
</dbReference>
<dbReference type="InterPro" id="IPR035965">
    <property type="entry name" value="PAS-like_dom_sf"/>
</dbReference>
<dbReference type="EMBL" id="JAGQHR010000055">
    <property type="protein sequence ID" value="MCA9726681.1"/>
    <property type="molecule type" value="Genomic_DNA"/>
</dbReference>
<dbReference type="SUPFAM" id="SSF55874">
    <property type="entry name" value="ATPase domain of HSP90 chaperone/DNA topoisomerase II/histidine kinase"/>
    <property type="match status" value="1"/>
</dbReference>
<evidence type="ECO:0000313" key="3">
    <source>
        <dbReference type="Proteomes" id="UP000697710"/>
    </source>
</evidence>
<protein>
    <submittedName>
        <fullName evidence="2">PAS domain-containing protein</fullName>
    </submittedName>
</protein>
<organism evidence="2 3">
    <name type="scientific">Eiseniibacteriota bacterium</name>
    <dbReference type="NCBI Taxonomy" id="2212470"/>
    <lineage>
        <taxon>Bacteria</taxon>
        <taxon>Candidatus Eiseniibacteriota</taxon>
    </lineage>
</organism>
<sequence>MRTYDASAPGADTAWLGWERTGIERLLHQDLDHWQVGLCLSELLARRALQPGESFRFSLYRHRADRDGYERVGHWAGRRDGVTLHAERVVGAPPAEEVDGGRPIDPSCEIFLPLDTESAVLGFALFRTDSEGTLVELPAPELAFLSRVGGAALLRIADADRLRFAHRALASTNRYLEEAIELQSDALLAVDPEGRVVAANEAVESVLGVLPADLIGALVADALPNQTAVTLLAGAQMAASQSGIFHRLLRLTVPVRTDSDEAVASDGRPSGPEAGSELEARTVEASFVCVQLDLEAAPGILVSLRDVQRGEDEEWFRARECAGEALRGDALLRPVAALRGYLGLLRDELPMRGRTLDLLHTLDLQAEWLQVQLESQSLMENFRRRQARWRDRPVSPWVLVERALGRVRSRLEACGVRALRNLPDDLPWIRVDVEKWVVALAHLIEWTLHRTPGSGTLVIEEDPASRADTRLKLRLFLEPSPTGRQTDLESLGIPDREFPYGLSLAKAVAHHYGGTLICDTRPGRMPLVELTIPLDASEEWPRSA</sequence>
<dbReference type="SMART" id="SM00091">
    <property type="entry name" value="PAS"/>
    <property type="match status" value="1"/>
</dbReference>
<dbReference type="AlphaFoldDB" id="A0A956LYY7"/>
<accession>A0A956LYY7</accession>
<dbReference type="InterPro" id="IPR000014">
    <property type="entry name" value="PAS"/>
</dbReference>
<reference evidence="2" key="2">
    <citation type="journal article" date="2021" name="Microbiome">
        <title>Successional dynamics and alternative stable states in a saline activated sludge microbial community over 9 years.</title>
        <authorList>
            <person name="Wang Y."/>
            <person name="Ye J."/>
            <person name="Ju F."/>
            <person name="Liu L."/>
            <person name="Boyd J.A."/>
            <person name="Deng Y."/>
            <person name="Parks D.H."/>
            <person name="Jiang X."/>
            <person name="Yin X."/>
            <person name="Woodcroft B.J."/>
            <person name="Tyson G.W."/>
            <person name="Hugenholtz P."/>
            <person name="Polz M.F."/>
            <person name="Zhang T."/>
        </authorList>
    </citation>
    <scope>NUCLEOTIDE SEQUENCE</scope>
    <source>
        <strain evidence="2">HKST-UBA01</strain>
    </source>
</reference>
<comment type="caution">
    <text evidence="2">The sequence shown here is derived from an EMBL/GenBank/DDBJ whole genome shotgun (WGS) entry which is preliminary data.</text>
</comment>
<gene>
    <name evidence="2" type="ORF">KC729_03295</name>
</gene>
<feature type="domain" description="PAS" evidence="1">
    <location>
        <begin position="172"/>
        <end position="216"/>
    </location>
</feature>
<evidence type="ECO:0000313" key="2">
    <source>
        <dbReference type="EMBL" id="MCA9726681.1"/>
    </source>
</evidence>
<dbReference type="PROSITE" id="PS50112">
    <property type="entry name" value="PAS"/>
    <property type="match status" value="1"/>
</dbReference>
<evidence type="ECO:0000259" key="1">
    <source>
        <dbReference type="PROSITE" id="PS50112"/>
    </source>
</evidence>
<dbReference type="Gene3D" id="3.30.450.20">
    <property type="entry name" value="PAS domain"/>
    <property type="match status" value="1"/>
</dbReference>
<reference evidence="2" key="1">
    <citation type="submission" date="2020-04" db="EMBL/GenBank/DDBJ databases">
        <authorList>
            <person name="Zhang T."/>
        </authorList>
    </citation>
    <scope>NUCLEOTIDE SEQUENCE</scope>
    <source>
        <strain evidence="2">HKST-UBA01</strain>
    </source>
</reference>
<dbReference type="CDD" id="cd00130">
    <property type="entry name" value="PAS"/>
    <property type="match status" value="1"/>
</dbReference>
<dbReference type="Pfam" id="PF08448">
    <property type="entry name" value="PAS_4"/>
    <property type="match status" value="1"/>
</dbReference>
<dbReference type="InterPro" id="IPR013656">
    <property type="entry name" value="PAS_4"/>
</dbReference>
<dbReference type="SUPFAM" id="SSF55785">
    <property type="entry name" value="PYP-like sensor domain (PAS domain)"/>
    <property type="match status" value="1"/>
</dbReference>
<dbReference type="InterPro" id="IPR036890">
    <property type="entry name" value="HATPase_C_sf"/>
</dbReference>
<name>A0A956LYY7_UNCEI</name>
<proteinExistence type="predicted"/>